<proteinExistence type="predicted"/>
<dbReference type="AlphaFoldDB" id="A0A0A8ZTC7"/>
<evidence type="ECO:0000256" key="1">
    <source>
        <dbReference type="SAM" id="MobiDB-lite"/>
    </source>
</evidence>
<name>A0A0A8ZTC7_ARUDO</name>
<dbReference type="EMBL" id="GBRH01255844">
    <property type="protein sequence ID" value="JAD42051.1"/>
    <property type="molecule type" value="Transcribed_RNA"/>
</dbReference>
<protein>
    <submittedName>
        <fullName evidence="2">Uncharacterized protein</fullName>
    </submittedName>
</protein>
<accession>A0A0A8ZTC7</accession>
<reference evidence="2" key="1">
    <citation type="submission" date="2014-09" db="EMBL/GenBank/DDBJ databases">
        <authorList>
            <person name="Magalhaes I.L.F."/>
            <person name="Oliveira U."/>
            <person name="Santos F.R."/>
            <person name="Vidigal T.H.D.A."/>
            <person name="Brescovit A.D."/>
            <person name="Santos A.J."/>
        </authorList>
    </citation>
    <scope>NUCLEOTIDE SEQUENCE</scope>
    <source>
        <tissue evidence="2">Shoot tissue taken approximately 20 cm above the soil surface</tissue>
    </source>
</reference>
<evidence type="ECO:0000313" key="2">
    <source>
        <dbReference type="EMBL" id="JAD42051.1"/>
    </source>
</evidence>
<reference evidence="2" key="2">
    <citation type="journal article" date="2015" name="Data Brief">
        <title>Shoot transcriptome of the giant reed, Arundo donax.</title>
        <authorList>
            <person name="Barrero R.A."/>
            <person name="Guerrero F.D."/>
            <person name="Moolhuijzen P."/>
            <person name="Goolsby J.A."/>
            <person name="Tidwell J."/>
            <person name="Bellgard S.E."/>
            <person name="Bellgard M.I."/>
        </authorList>
    </citation>
    <scope>NUCLEOTIDE SEQUENCE</scope>
    <source>
        <tissue evidence="2">Shoot tissue taken approximately 20 cm above the soil surface</tissue>
    </source>
</reference>
<sequence>MELDVERAAAGSKKCGPTPGMGWGTARRPALERCLTSMECAFNFADNQVLRSTASSTCR</sequence>
<feature type="region of interest" description="Disordered" evidence="1">
    <location>
        <begin position="1"/>
        <end position="22"/>
    </location>
</feature>
<organism evidence="2">
    <name type="scientific">Arundo donax</name>
    <name type="common">Giant reed</name>
    <name type="synonym">Donax arundinaceus</name>
    <dbReference type="NCBI Taxonomy" id="35708"/>
    <lineage>
        <taxon>Eukaryota</taxon>
        <taxon>Viridiplantae</taxon>
        <taxon>Streptophyta</taxon>
        <taxon>Embryophyta</taxon>
        <taxon>Tracheophyta</taxon>
        <taxon>Spermatophyta</taxon>
        <taxon>Magnoliopsida</taxon>
        <taxon>Liliopsida</taxon>
        <taxon>Poales</taxon>
        <taxon>Poaceae</taxon>
        <taxon>PACMAD clade</taxon>
        <taxon>Arundinoideae</taxon>
        <taxon>Arundineae</taxon>
        <taxon>Arundo</taxon>
    </lineage>
</organism>